<keyword evidence="2" id="KW-1185">Reference proteome</keyword>
<dbReference type="Ensembl" id="ENSELUT00000095839.1">
    <property type="protein sequence ID" value="ENSELUP00000091114.1"/>
    <property type="gene ID" value="ENSELUG00000042305.1"/>
</dbReference>
<reference evidence="1" key="2">
    <citation type="submission" date="2025-08" db="UniProtKB">
        <authorList>
            <consortium name="Ensembl"/>
        </authorList>
    </citation>
    <scope>IDENTIFICATION</scope>
</reference>
<accession>A0AAY5KQH0</accession>
<protein>
    <submittedName>
        <fullName evidence="1">Uncharacterized protein</fullName>
    </submittedName>
</protein>
<organism evidence="1 2">
    <name type="scientific">Esox lucius</name>
    <name type="common">Northern pike</name>
    <dbReference type="NCBI Taxonomy" id="8010"/>
    <lineage>
        <taxon>Eukaryota</taxon>
        <taxon>Metazoa</taxon>
        <taxon>Chordata</taxon>
        <taxon>Craniata</taxon>
        <taxon>Vertebrata</taxon>
        <taxon>Euteleostomi</taxon>
        <taxon>Actinopterygii</taxon>
        <taxon>Neopterygii</taxon>
        <taxon>Teleostei</taxon>
        <taxon>Protacanthopterygii</taxon>
        <taxon>Esociformes</taxon>
        <taxon>Esocidae</taxon>
        <taxon>Esox</taxon>
    </lineage>
</organism>
<proteinExistence type="predicted"/>
<reference evidence="1" key="3">
    <citation type="submission" date="2025-09" db="UniProtKB">
        <authorList>
            <consortium name="Ensembl"/>
        </authorList>
    </citation>
    <scope>IDENTIFICATION</scope>
</reference>
<evidence type="ECO:0000313" key="2">
    <source>
        <dbReference type="Proteomes" id="UP000265140"/>
    </source>
</evidence>
<reference evidence="1 2" key="1">
    <citation type="submission" date="2020-02" db="EMBL/GenBank/DDBJ databases">
        <title>Esox lucius (northern pike) genome, fEsoLuc1, primary haplotype.</title>
        <authorList>
            <person name="Myers G."/>
            <person name="Karagic N."/>
            <person name="Meyer A."/>
            <person name="Pippel M."/>
            <person name="Reichard M."/>
            <person name="Winkler S."/>
            <person name="Tracey A."/>
            <person name="Sims Y."/>
            <person name="Howe K."/>
            <person name="Rhie A."/>
            <person name="Formenti G."/>
            <person name="Durbin R."/>
            <person name="Fedrigo O."/>
            <person name="Jarvis E.D."/>
        </authorList>
    </citation>
    <scope>NUCLEOTIDE SEQUENCE [LARGE SCALE GENOMIC DNA]</scope>
</reference>
<evidence type="ECO:0000313" key="1">
    <source>
        <dbReference type="Ensembl" id="ENSELUP00000091114.1"/>
    </source>
</evidence>
<sequence length="59" mass="6226">LSYNLMSGLRLHDNPSLVGALESAVCVCVCSPCSSWTFIGGGMSLSSARLLVLGEHVRM</sequence>
<dbReference type="Proteomes" id="UP000265140">
    <property type="component" value="Chromosome 17"/>
</dbReference>
<name>A0AAY5KQH0_ESOLU</name>
<dbReference type="AlphaFoldDB" id="A0AAY5KQH0"/>